<keyword evidence="5 9" id="KW-0812">Transmembrane</keyword>
<evidence type="ECO:0000256" key="8">
    <source>
        <dbReference type="PIRNR" id="PIRNR037778"/>
    </source>
</evidence>
<dbReference type="EMBL" id="JAJEQR010000055">
    <property type="protein sequence ID" value="MCC2232217.1"/>
    <property type="molecule type" value="Genomic_DNA"/>
</dbReference>
<evidence type="ECO:0000256" key="9">
    <source>
        <dbReference type="SAM" id="Phobius"/>
    </source>
</evidence>
<dbReference type="AlphaFoldDB" id="A0AAE3EBZ1"/>
<sequence>MTTTKTLNIRNLVLIAMMAAIAMVLMLFEVPLPMIAPSFYEIDLSELPVLIGTFAMGPVAGVLIELVKILLKLLIKGTSTAYVGDLANFLVGCSFLLPAGIIYHMKKTKKSAIIGMIAGTVTMAVAGCFLNAFLLLPFYANSFFASAGGMDAILAAGAAVHPAIGSVAGFVILCVAPFNLIKGVIISVLTMLLYKRVSVVIHGVQNH</sequence>
<dbReference type="Pfam" id="PF12822">
    <property type="entry name" value="ECF_trnsprt"/>
    <property type="match status" value="1"/>
</dbReference>
<comment type="similarity">
    <text evidence="2 8">Belongs to the prokaryotic riboflavin transporter (P-RFT) (TC 2.A.87) family.</text>
</comment>
<reference evidence="10" key="1">
    <citation type="submission" date="2021-10" db="EMBL/GenBank/DDBJ databases">
        <title>Anaerobic single-cell dispensing facilitates the cultivation of human gut bacteria.</title>
        <authorList>
            <person name="Afrizal A."/>
        </authorList>
    </citation>
    <scope>NUCLEOTIDE SEQUENCE</scope>
    <source>
        <strain evidence="10">CLA-AA-H215</strain>
    </source>
</reference>
<proteinExistence type="inferred from homology"/>
<feature type="transmembrane region" description="Helical" evidence="9">
    <location>
        <begin position="170"/>
        <end position="194"/>
    </location>
</feature>
<evidence type="ECO:0000256" key="2">
    <source>
        <dbReference type="ARBA" id="ARBA00005540"/>
    </source>
</evidence>
<dbReference type="InterPro" id="IPR024529">
    <property type="entry name" value="ECF_trnsprt_substrate-spec"/>
</dbReference>
<feature type="transmembrane region" description="Helical" evidence="9">
    <location>
        <begin position="47"/>
        <end position="71"/>
    </location>
</feature>
<comment type="caution">
    <text evidence="10">The sequence shown here is derived from an EMBL/GenBank/DDBJ whole genome shotgun (WGS) entry which is preliminary data.</text>
</comment>
<dbReference type="PANTHER" id="PTHR38438">
    <property type="entry name" value="RIBOFLAVIN TRANSPORTER RIBU"/>
    <property type="match status" value="1"/>
</dbReference>
<evidence type="ECO:0000256" key="7">
    <source>
        <dbReference type="ARBA" id="ARBA00023136"/>
    </source>
</evidence>
<dbReference type="GO" id="GO:0032217">
    <property type="term" value="F:riboflavin transmembrane transporter activity"/>
    <property type="evidence" value="ECO:0007669"/>
    <property type="project" value="UniProtKB-UniRule"/>
</dbReference>
<keyword evidence="7 8" id="KW-0472">Membrane</keyword>
<feature type="transmembrane region" description="Helical" evidence="9">
    <location>
        <begin position="111"/>
        <end position="136"/>
    </location>
</feature>
<accession>A0AAE3EBZ1</accession>
<feature type="transmembrane region" description="Helical" evidence="9">
    <location>
        <begin position="12"/>
        <end position="35"/>
    </location>
</feature>
<dbReference type="RefSeq" id="WP_308454653.1">
    <property type="nucleotide sequence ID" value="NZ_JAJEQR010000055.1"/>
</dbReference>
<evidence type="ECO:0000256" key="4">
    <source>
        <dbReference type="ARBA" id="ARBA00022475"/>
    </source>
</evidence>
<feature type="transmembrane region" description="Helical" evidence="9">
    <location>
        <begin position="83"/>
        <end position="105"/>
    </location>
</feature>
<evidence type="ECO:0000313" key="11">
    <source>
        <dbReference type="Proteomes" id="UP001198182"/>
    </source>
</evidence>
<keyword evidence="3 8" id="KW-0813">Transport</keyword>
<evidence type="ECO:0000256" key="5">
    <source>
        <dbReference type="ARBA" id="ARBA00022692"/>
    </source>
</evidence>
<evidence type="ECO:0000256" key="1">
    <source>
        <dbReference type="ARBA" id="ARBA00004651"/>
    </source>
</evidence>
<keyword evidence="6 9" id="KW-1133">Transmembrane helix</keyword>
<keyword evidence="11" id="KW-1185">Reference proteome</keyword>
<dbReference type="PANTHER" id="PTHR38438:SF1">
    <property type="entry name" value="RIBOFLAVIN TRANSPORTER RIBU"/>
    <property type="match status" value="1"/>
</dbReference>
<dbReference type="Proteomes" id="UP001198182">
    <property type="component" value="Unassembled WGS sequence"/>
</dbReference>
<evidence type="ECO:0000256" key="3">
    <source>
        <dbReference type="ARBA" id="ARBA00022448"/>
    </source>
</evidence>
<feature type="transmembrane region" description="Helical" evidence="9">
    <location>
        <begin position="143"/>
        <end position="164"/>
    </location>
</feature>
<keyword evidence="4 8" id="KW-1003">Cell membrane</keyword>
<name>A0AAE3EBZ1_9FIRM</name>
<organism evidence="10 11">
    <name type="scientific">Hominifimenecus microfluidus</name>
    <dbReference type="NCBI Taxonomy" id="2885348"/>
    <lineage>
        <taxon>Bacteria</taxon>
        <taxon>Bacillati</taxon>
        <taxon>Bacillota</taxon>
        <taxon>Clostridia</taxon>
        <taxon>Lachnospirales</taxon>
        <taxon>Lachnospiraceae</taxon>
        <taxon>Hominifimenecus</taxon>
    </lineage>
</organism>
<dbReference type="InterPro" id="IPR025720">
    <property type="entry name" value="RibU"/>
</dbReference>
<protein>
    <recommendedName>
        <fullName evidence="8">Riboflavin transporter</fullName>
    </recommendedName>
</protein>
<comment type="function">
    <text evidence="8">Probably a riboflavin-binding protein that interacts with the energy-coupling factor (ECF) ABC-transporter complex.</text>
</comment>
<evidence type="ECO:0000313" key="10">
    <source>
        <dbReference type="EMBL" id="MCC2232217.1"/>
    </source>
</evidence>
<dbReference type="PIRSF" id="PIRSF037778">
    <property type="entry name" value="UCP037778_transp_RibU"/>
    <property type="match status" value="1"/>
</dbReference>
<gene>
    <name evidence="10" type="ORF">LKD81_14650</name>
</gene>
<comment type="subcellular location">
    <subcellularLocation>
        <location evidence="1">Cell membrane</location>
        <topology evidence="1">Multi-pass membrane protein</topology>
    </subcellularLocation>
</comment>
<dbReference type="Gene3D" id="1.10.1760.20">
    <property type="match status" value="1"/>
</dbReference>
<dbReference type="GO" id="GO:0005886">
    <property type="term" value="C:plasma membrane"/>
    <property type="evidence" value="ECO:0007669"/>
    <property type="project" value="UniProtKB-SubCell"/>
</dbReference>
<evidence type="ECO:0000256" key="6">
    <source>
        <dbReference type="ARBA" id="ARBA00022989"/>
    </source>
</evidence>